<dbReference type="EMBL" id="JALBWM010000030">
    <property type="protein sequence ID" value="MCO1334515.1"/>
    <property type="molecule type" value="Genomic_DNA"/>
</dbReference>
<dbReference type="Proteomes" id="UP001139028">
    <property type="component" value="Unassembled WGS sequence"/>
</dbReference>
<evidence type="ECO:0000256" key="7">
    <source>
        <dbReference type="ARBA" id="ARBA00022989"/>
    </source>
</evidence>
<feature type="transmembrane region" description="Helical" evidence="9">
    <location>
        <begin position="201"/>
        <end position="222"/>
    </location>
</feature>
<name>A0A9X2J6E2_9GAMM</name>
<dbReference type="NCBIfam" id="TIGR01191">
    <property type="entry name" value="ccmC"/>
    <property type="match status" value="1"/>
</dbReference>
<organism evidence="11 12">
    <name type="scientific">Microbulbifer okhotskensis</name>
    <dbReference type="NCBI Taxonomy" id="2926617"/>
    <lineage>
        <taxon>Bacteria</taxon>
        <taxon>Pseudomonadati</taxon>
        <taxon>Pseudomonadota</taxon>
        <taxon>Gammaproteobacteria</taxon>
        <taxon>Cellvibrionales</taxon>
        <taxon>Microbulbiferaceae</taxon>
        <taxon>Microbulbifer</taxon>
    </lineage>
</organism>
<evidence type="ECO:0000259" key="10">
    <source>
        <dbReference type="Pfam" id="PF01578"/>
    </source>
</evidence>
<protein>
    <recommendedName>
        <fullName evidence="4 9">Heme exporter protein C</fullName>
    </recommendedName>
    <alternativeName>
        <fullName evidence="9">Cytochrome c-type biogenesis protein</fullName>
    </alternativeName>
</protein>
<dbReference type="GO" id="GO:0015232">
    <property type="term" value="F:heme transmembrane transporter activity"/>
    <property type="evidence" value="ECO:0007669"/>
    <property type="project" value="InterPro"/>
</dbReference>
<keyword evidence="6 9" id="KW-0201">Cytochrome c-type biogenesis</keyword>
<dbReference type="PRINTS" id="PR01386">
    <property type="entry name" value="CCMCBIOGNSIS"/>
</dbReference>
<evidence type="ECO:0000256" key="2">
    <source>
        <dbReference type="ARBA" id="ARBA00004141"/>
    </source>
</evidence>
<dbReference type="Pfam" id="PF01578">
    <property type="entry name" value="Cytochrom_C_asm"/>
    <property type="match status" value="1"/>
</dbReference>
<keyword evidence="12" id="KW-1185">Reference proteome</keyword>
<accession>A0A9X2J6E2</accession>
<dbReference type="InterPro" id="IPR002541">
    <property type="entry name" value="Cyt_c_assembly"/>
</dbReference>
<sequence length="247" mass="28180">MNWQWFHRLGSPRWFYQKTGAWLPWLALASVVLLSVGSVWGLGFVYEHGQQGNSYRIIYIHVPAALLALAGYYVMAISGAIGLIWRMKLSFAVMRAAASIGAVLSFICLVTGSLWGKPTWGTYWEWEARMTSMLILLFLYIGVIALSHAASREQSADKASALLALVGTVNIPIIYWSVNWWNSLHQRATLRVIEESRIDPVMFYPLLIMIIGFYCMYAWTLLTHTRTLLLKREMRTKWAQDELLGGR</sequence>
<dbReference type="RefSeq" id="WP_252466073.1">
    <property type="nucleotide sequence ID" value="NZ_JALBWM010000030.1"/>
</dbReference>
<proteinExistence type="inferred from homology"/>
<feature type="domain" description="Cytochrome c assembly protein" evidence="10">
    <location>
        <begin position="15"/>
        <end position="185"/>
    </location>
</feature>
<keyword evidence="9" id="KW-0997">Cell inner membrane</keyword>
<feature type="transmembrane region" description="Helical" evidence="9">
    <location>
        <begin position="128"/>
        <end position="149"/>
    </location>
</feature>
<keyword evidence="8 9" id="KW-0472">Membrane</keyword>
<evidence type="ECO:0000256" key="4">
    <source>
        <dbReference type="ARBA" id="ARBA00016463"/>
    </source>
</evidence>
<reference evidence="11" key="1">
    <citation type="journal article" date="2022" name="Arch. Microbiol.">
        <title>Microbulbifer okhotskensis sp. nov., isolated from a deep bottom sediment of the Okhotsk Sea.</title>
        <authorList>
            <person name="Romanenko L."/>
            <person name="Kurilenko V."/>
            <person name="Otstavnykh N."/>
            <person name="Velansky P."/>
            <person name="Isaeva M."/>
            <person name="Mikhailov V."/>
        </authorList>
    </citation>
    <scope>NUCLEOTIDE SEQUENCE</scope>
    <source>
        <strain evidence="11">OS29</strain>
    </source>
</reference>
<dbReference type="InterPro" id="IPR003557">
    <property type="entry name" value="Cyt_c_biogenesis_CcmC"/>
</dbReference>
<keyword evidence="9" id="KW-0813">Transport</keyword>
<comment type="function">
    <text evidence="1 9">Required for the export of heme to the periplasm for the biogenesis of c-type cytochromes.</text>
</comment>
<evidence type="ECO:0000256" key="3">
    <source>
        <dbReference type="ARBA" id="ARBA00005840"/>
    </source>
</evidence>
<evidence type="ECO:0000313" key="12">
    <source>
        <dbReference type="Proteomes" id="UP001139028"/>
    </source>
</evidence>
<dbReference type="GO" id="GO:0020037">
    <property type="term" value="F:heme binding"/>
    <property type="evidence" value="ECO:0007669"/>
    <property type="project" value="InterPro"/>
</dbReference>
<evidence type="ECO:0000256" key="9">
    <source>
        <dbReference type="RuleBase" id="RU364092"/>
    </source>
</evidence>
<evidence type="ECO:0000256" key="1">
    <source>
        <dbReference type="ARBA" id="ARBA00002442"/>
    </source>
</evidence>
<dbReference type="GO" id="GO:0017004">
    <property type="term" value="P:cytochrome complex assembly"/>
    <property type="evidence" value="ECO:0007669"/>
    <property type="project" value="UniProtKB-KW"/>
</dbReference>
<feature type="transmembrane region" description="Helical" evidence="9">
    <location>
        <begin position="21"/>
        <end position="46"/>
    </location>
</feature>
<evidence type="ECO:0000313" key="11">
    <source>
        <dbReference type="EMBL" id="MCO1334515.1"/>
    </source>
</evidence>
<comment type="subcellular location">
    <subcellularLocation>
        <location evidence="9">Cell inner membrane</location>
    </subcellularLocation>
    <subcellularLocation>
        <location evidence="2">Membrane</location>
        <topology evidence="2">Multi-pass membrane protein</topology>
    </subcellularLocation>
</comment>
<dbReference type="PANTHER" id="PTHR30071:SF1">
    <property type="entry name" value="CYTOCHROME B_B6 PROTEIN-RELATED"/>
    <property type="match status" value="1"/>
</dbReference>
<comment type="similarity">
    <text evidence="3 9">Belongs to the CcmC/CycZ/HelC family.</text>
</comment>
<evidence type="ECO:0000256" key="8">
    <source>
        <dbReference type="ARBA" id="ARBA00023136"/>
    </source>
</evidence>
<evidence type="ECO:0000256" key="5">
    <source>
        <dbReference type="ARBA" id="ARBA00022692"/>
    </source>
</evidence>
<comment type="caution">
    <text evidence="11">The sequence shown here is derived from an EMBL/GenBank/DDBJ whole genome shotgun (WGS) entry which is preliminary data.</text>
</comment>
<evidence type="ECO:0000256" key="6">
    <source>
        <dbReference type="ARBA" id="ARBA00022748"/>
    </source>
</evidence>
<dbReference type="AlphaFoldDB" id="A0A9X2J6E2"/>
<dbReference type="GO" id="GO:0005886">
    <property type="term" value="C:plasma membrane"/>
    <property type="evidence" value="ECO:0007669"/>
    <property type="project" value="UniProtKB-SubCell"/>
</dbReference>
<feature type="transmembrane region" description="Helical" evidence="9">
    <location>
        <begin position="161"/>
        <end position="181"/>
    </location>
</feature>
<feature type="transmembrane region" description="Helical" evidence="9">
    <location>
        <begin position="58"/>
        <end position="84"/>
    </location>
</feature>
<dbReference type="InterPro" id="IPR045062">
    <property type="entry name" value="Cyt_c_biogenesis_CcsA/CcmC"/>
</dbReference>
<keyword evidence="7 9" id="KW-1133">Transmembrane helix</keyword>
<keyword evidence="9" id="KW-1003">Cell membrane</keyword>
<dbReference type="PANTHER" id="PTHR30071">
    <property type="entry name" value="HEME EXPORTER PROTEIN C"/>
    <property type="match status" value="1"/>
</dbReference>
<feature type="transmembrane region" description="Helical" evidence="9">
    <location>
        <begin position="96"/>
        <end position="116"/>
    </location>
</feature>
<gene>
    <name evidence="9 11" type="primary">ccmC</name>
    <name evidence="11" type="ORF">MO867_09205</name>
</gene>
<keyword evidence="5 9" id="KW-0812">Transmembrane</keyword>